<evidence type="ECO:0000313" key="3">
    <source>
        <dbReference type="Proteomes" id="UP000243937"/>
    </source>
</evidence>
<dbReference type="OrthoDB" id="8094406at2"/>
<dbReference type="AlphaFoldDB" id="A0A1Y0D4X6"/>
<proteinExistence type="predicted"/>
<keyword evidence="3" id="KW-1185">Reference proteome</keyword>
<dbReference type="PANTHER" id="PTHR39639:SF1">
    <property type="entry name" value="DUF262 DOMAIN-CONTAINING PROTEIN"/>
    <property type="match status" value="1"/>
</dbReference>
<reference evidence="2 3" key="1">
    <citation type="journal article" date="2014" name="Int. J. Syst. Evol. Microbiol.">
        <title>Oceanisphaera profunda sp. nov., a marine bacterium isolated from deep-sea sediment, and emended description of the genus Oceanisphaera.</title>
        <authorList>
            <person name="Xu Z."/>
            <person name="Zhang X.Y."/>
            <person name="Su H.N."/>
            <person name="Yu Z.C."/>
            <person name="Liu C."/>
            <person name="Li H."/>
            <person name="Chen X.L."/>
            <person name="Song X.Y."/>
            <person name="Xie B.B."/>
            <person name="Qin Q.L."/>
            <person name="Zhou B.C."/>
            <person name="Shi M."/>
            <person name="Huang Y."/>
            <person name="Zhang Y.Z."/>
        </authorList>
    </citation>
    <scope>NUCLEOTIDE SEQUENCE [LARGE SCALE GENOMIC DNA]</scope>
    <source>
        <strain evidence="2 3">SM1222</strain>
    </source>
</reference>
<dbReference type="PANTHER" id="PTHR39639">
    <property type="entry name" value="CHROMOSOME 16, WHOLE GENOME SHOTGUN SEQUENCE"/>
    <property type="match status" value="1"/>
</dbReference>
<dbReference type="Proteomes" id="UP000243937">
    <property type="component" value="Chromosome"/>
</dbReference>
<sequence length="367" mass="42029">MGLETEIKLARKEIISDGYDMSVGEIINLYKDNELKINPVFQRLFRWDITRKTRFIESILLGIPIPPIFVFQDDDGGWELIDGLQRLSTILEFVGVLNGPDGNKIKPSILEGTHFLPSLANKCWQTWKEGDDAIDKPMQLQIKRARLRVEILLKESDENAKFELFQRLNTGGAHLSEQEVRNCVAVMINLGLYTLLKGLSEFEAFVTTTSQTSNALEKQAGIELVLRYFSFRNHPYKRGLDVHEYLDQALIHMSKDDNIDWTKEKENFEKTFTLLSKVLGEDVFKRWDGSAFSGKFLMSLYETIAFGISKNITNYESLSPELQTEIITKKIKKLWESPTFINNSGAGVRGTSRLTNLLPMAEEFFKP</sequence>
<evidence type="ECO:0000313" key="2">
    <source>
        <dbReference type="EMBL" id="ART82591.1"/>
    </source>
</evidence>
<dbReference type="Pfam" id="PF03235">
    <property type="entry name" value="GmrSD_N"/>
    <property type="match status" value="1"/>
</dbReference>
<organism evidence="2 3">
    <name type="scientific">Oceanisphaera profunda</name>
    <dbReference type="NCBI Taxonomy" id="1416627"/>
    <lineage>
        <taxon>Bacteria</taxon>
        <taxon>Pseudomonadati</taxon>
        <taxon>Pseudomonadota</taxon>
        <taxon>Gammaproteobacteria</taxon>
        <taxon>Aeromonadales</taxon>
        <taxon>Aeromonadaceae</taxon>
        <taxon>Oceanisphaera</taxon>
    </lineage>
</organism>
<feature type="domain" description="GmrSD restriction endonucleases N-terminal" evidence="1">
    <location>
        <begin position="26"/>
        <end position="183"/>
    </location>
</feature>
<dbReference type="InterPro" id="IPR004919">
    <property type="entry name" value="GmrSD_N"/>
</dbReference>
<dbReference type="KEGG" id="opf:CBP31_08140"/>
<dbReference type="RefSeq" id="WP_087036203.1">
    <property type="nucleotide sequence ID" value="NZ_CP021377.1"/>
</dbReference>
<name>A0A1Y0D4X6_9GAMM</name>
<evidence type="ECO:0000259" key="1">
    <source>
        <dbReference type="Pfam" id="PF03235"/>
    </source>
</evidence>
<gene>
    <name evidence="2" type="ORF">CBP31_08140</name>
</gene>
<accession>A0A1Y0D4X6</accession>
<dbReference type="EMBL" id="CP021377">
    <property type="protein sequence ID" value="ART82591.1"/>
    <property type="molecule type" value="Genomic_DNA"/>
</dbReference>
<protein>
    <recommendedName>
        <fullName evidence="1">GmrSD restriction endonucleases N-terminal domain-containing protein</fullName>
    </recommendedName>
</protein>